<dbReference type="EMBL" id="JACAZE010000013">
    <property type="protein sequence ID" value="KAF7300343.1"/>
    <property type="molecule type" value="Genomic_DNA"/>
</dbReference>
<feature type="compositionally biased region" description="Low complexity" evidence="1">
    <location>
        <begin position="119"/>
        <end position="134"/>
    </location>
</feature>
<accession>A0A8H6SIN7</accession>
<dbReference type="AlphaFoldDB" id="A0A8H6SIN7"/>
<dbReference type="OrthoDB" id="3068383at2759"/>
<sequence>MLATQPRPQLASHPSSPGLDIPGGYPRNSVVYADNKWDRAGGVFSYLPAGVASYFHYPPGLGYDSEEVHVTTSKDSDSDASVQGDAESETASEEKTGMVDDSNNGTDSDPAQPSTDLGVDAPVPTAEEPAAVFANTAPIEDSWGDSEACRPLPPTIVDASPALDKDPNFESVLTPVQELEENGLPATPSGPAVPSFAQRQAEPVPAIAPLASGLSAVAHASHSAPRSDEPELPNSSPDSSSTSTSRCGSGDEANSTSTSAQSTATTASSESASEKLGRSPSRLLGRLATLRRGHRKTASASESASPSPSPARHPALSMSSSDPFAKDASGSIDELREVPVGKHGQQPRRTHSILRAVRGEAKVIAGKLKVKREG</sequence>
<feature type="compositionally biased region" description="Low complexity" evidence="1">
    <location>
        <begin position="278"/>
        <end position="288"/>
    </location>
</feature>
<comment type="caution">
    <text evidence="2">The sequence shown here is derived from an EMBL/GenBank/DDBJ whole genome shotgun (WGS) entry which is preliminary data.</text>
</comment>
<feature type="region of interest" description="Disordered" evidence="1">
    <location>
        <begin position="216"/>
        <end position="351"/>
    </location>
</feature>
<protein>
    <submittedName>
        <fullName evidence="2">Uncharacterized protein</fullName>
    </submittedName>
</protein>
<dbReference type="Proteomes" id="UP000613580">
    <property type="component" value="Unassembled WGS sequence"/>
</dbReference>
<gene>
    <name evidence="2" type="ORF">HMN09_00917600</name>
</gene>
<evidence type="ECO:0000313" key="2">
    <source>
        <dbReference type="EMBL" id="KAF7300343.1"/>
    </source>
</evidence>
<feature type="compositionally biased region" description="Polar residues" evidence="1">
    <location>
        <begin position="101"/>
        <end position="115"/>
    </location>
</feature>
<keyword evidence="3" id="KW-1185">Reference proteome</keyword>
<feature type="compositionally biased region" description="Low complexity" evidence="1">
    <location>
        <begin position="252"/>
        <end position="271"/>
    </location>
</feature>
<feature type="region of interest" description="Disordered" evidence="1">
    <location>
        <begin position="62"/>
        <end position="200"/>
    </location>
</feature>
<feature type="region of interest" description="Disordered" evidence="1">
    <location>
        <begin position="1"/>
        <end position="29"/>
    </location>
</feature>
<feature type="compositionally biased region" description="Low complexity" evidence="1">
    <location>
        <begin position="232"/>
        <end position="245"/>
    </location>
</feature>
<feature type="compositionally biased region" description="Low complexity" evidence="1">
    <location>
        <begin position="298"/>
        <end position="317"/>
    </location>
</feature>
<evidence type="ECO:0000256" key="1">
    <source>
        <dbReference type="SAM" id="MobiDB-lite"/>
    </source>
</evidence>
<proteinExistence type="predicted"/>
<organism evidence="2 3">
    <name type="scientific">Mycena chlorophos</name>
    <name type="common">Agaric fungus</name>
    <name type="synonym">Agaricus chlorophos</name>
    <dbReference type="NCBI Taxonomy" id="658473"/>
    <lineage>
        <taxon>Eukaryota</taxon>
        <taxon>Fungi</taxon>
        <taxon>Dikarya</taxon>
        <taxon>Basidiomycota</taxon>
        <taxon>Agaricomycotina</taxon>
        <taxon>Agaricomycetes</taxon>
        <taxon>Agaricomycetidae</taxon>
        <taxon>Agaricales</taxon>
        <taxon>Marasmiineae</taxon>
        <taxon>Mycenaceae</taxon>
        <taxon>Mycena</taxon>
    </lineage>
</organism>
<evidence type="ECO:0000313" key="3">
    <source>
        <dbReference type="Proteomes" id="UP000613580"/>
    </source>
</evidence>
<name>A0A8H6SIN7_MYCCL</name>
<feature type="compositionally biased region" description="Basic and acidic residues" evidence="1">
    <location>
        <begin position="66"/>
        <end position="77"/>
    </location>
</feature>
<reference evidence="2" key="1">
    <citation type="submission" date="2020-05" db="EMBL/GenBank/DDBJ databases">
        <title>Mycena genomes resolve the evolution of fungal bioluminescence.</title>
        <authorList>
            <person name="Tsai I.J."/>
        </authorList>
    </citation>
    <scope>NUCLEOTIDE SEQUENCE</scope>
    <source>
        <strain evidence="2">110903Hualien_Pintung</strain>
    </source>
</reference>